<comment type="caution">
    <text evidence="1">The sequence shown here is derived from an EMBL/GenBank/DDBJ whole genome shotgun (WGS) entry which is preliminary data.</text>
</comment>
<organism evidence="1 2">
    <name type="scientific">Rhizobium grahamii</name>
    <dbReference type="NCBI Taxonomy" id="1120045"/>
    <lineage>
        <taxon>Bacteria</taxon>
        <taxon>Pseudomonadati</taxon>
        <taxon>Pseudomonadota</taxon>
        <taxon>Alphaproteobacteria</taxon>
        <taxon>Hyphomicrobiales</taxon>
        <taxon>Rhizobiaceae</taxon>
        <taxon>Rhizobium/Agrobacterium group</taxon>
        <taxon>Rhizobium</taxon>
    </lineage>
</organism>
<name>A0A370KFE4_9HYPH</name>
<dbReference type="AlphaFoldDB" id="A0A370KFE4"/>
<sequence>NDKRAIFVAAGHAQRAVTYLHHLQPEDTDLNDNDEGEAA</sequence>
<dbReference type="Proteomes" id="UP000254939">
    <property type="component" value="Unassembled WGS sequence"/>
</dbReference>
<feature type="non-terminal residue" evidence="1">
    <location>
        <position position="1"/>
    </location>
</feature>
<gene>
    <name evidence="1" type="ORF">B5K06_30510</name>
</gene>
<proteinExistence type="predicted"/>
<evidence type="ECO:0000313" key="1">
    <source>
        <dbReference type="EMBL" id="RDJ03139.1"/>
    </source>
</evidence>
<reference evidence="1 2" key="1">
    <citation type="submission" date="2017-03" db="EMBL/GenBank/DDBJ databases">
        <title>Genome analysis of Rhizobial strains effectives or ineffectives for nitrogen fixation isolated from bean seeds.</title>
        <authorList>
            <person name="Peralta H."/>
            <person name="Aguilar-Vera A."/>
            <person name="Mora Y."/>
            <person name="Vargas-Lagunas C."/>
            <person name="Girard L."/>
            <person name="Mora J."/>
        </authorList>
    </citation>
    <scope>NUCLEOTIDE SEQUENCE [LARGE SCALE GENOMIC DNA]</scope>
    <source>
        <strain evidence="1 2">CCGM3</strain>
    </source>
</reference>
<evidence type="ECO:0000313" key="2">
    <source>
        <dbReference type="Proteomes" id="UP000254939"/>
    </source>
</evidence>
<protein>
    <submittedName>
        <fullName evidence="1">Antirestriction protein</fullName>
    </submittedName>
</protein>
<accession>A0A370KFE4</accession>
<dbReference type="EMBL" id="NAAC01000044">
    <property type="protein sequence ID" value="RDJ03139.1"/>
    <property type="molecule type" value="Genomic_DNA"/>
</dbReference>